<dbReference type="Gene3D" id="3.40.605.10">
    <property type="entry name" value="Aldehyde Dehydrogenase, Chain A, domain 1"/>
    <property type="match status" value="1"/>
</dbReference>
<keyword evidence="2 4" id="KW-0560">Oxidoreductase</keyword>
<accession>A0A9J7APU8</accession>
<reference evidence="6" key="1">
    <citation type="submission" date="2022-08" db="EMBL/GenBank/DDBJ databases">
        <title>Nisaea acidiphila sp. nov., isolated from a marine algal debris and emended description of the genus Nisaea Urios et al. 2008.</title>
        <authorList>
            <person name="Kwon K."/>
        </authorList>
    </citation>
    <scope>NUCLEOTIDE SEQUENCE</scope>
    <source>
        <strain evidence="6">MEBiC11861</strain>
    </source>
</reference>
<dbReference type="InterPro" id="IPR016161">
    <property type="entry name" value="Ald_DH/histidinol_DH"/>
</dbReference>
<evidence type="ECO:0000256" key="2">
    <source>
        <dbReference type="ARBA" id="ARBA00023002"/>
    </source>
</evidence>
<evidence type="ECO:0000259" key="5">
    <source>
        <dbReference type="Pfam" id="PF00171"/>
    </source>
</evidence>
<evidence type="ECO:0000256" key="3">
    <source>
        <dbReference type="PROSITE-ProRule" id="PRU10007"/>
    </source>
</evidence>
<dbReference type="EMBL" id="CP102480">
    <property type="protein sequence ID" value="UUX49424.1"/>
    <property type="molecule type" value="Genomic_DNA"/>
</dbReference>
<dbReference type="InterPro" id="IPR015590">
    <property type="entry name" value="Aldehyde_DH_dom"/>
</dbReference>
<feature type="domain" description="Aldehyde dehydrogenase" evidence="5">
    <location>
        <begin position="4"/>
        <end position="455"/>
    </location>
</feature>
<feature type="active site" evidence="3">
    <location>
        <position position="231"/>
    </location>
</feature>
<dbReference type="RefSeq" id="WP_257768070.1">
    <property type="nucleotide sequence ID" value="NZ_CP102480.1"/>
</dbReference>
<proteinExistence type="inferred from homology"/>
<dbReference type="PROSITE" id="PS00687">
    <property type="entry name" value="ALDEHYDE_DEHYDR_GLU"/>
    <property type="match status" value="1"/>
</dbReference>
<sequence>MSDKMLQCISPIDGSVFAERPVMEPAAARELLLTARAAQKDWAARPLAERIDLVRAGVARLGEMQAEMVPELAKMMGRPVRYGGEFGGTNERASYMADIAESALAPIVVEDSDTFERRILREPHGLVFVIAPWNYPYMTAINTVAPALIAGNAVALKHATQTLLVGERMVRAFEEAGLPKGLFVNLFLDHGGTEALIASREFDFINFTGSVGGGRAIEKAAAGTFTGLGLELGGKDPGYVMEDADLAAAADTLIDGAMFNSGQCCCGIERIYVHESLYDAFVEKAVAIVSGYKLGNPLEEATTLGPMAHKRFAAVVREQTSDAIAKGAKPLIDPGLFPEDDGGAYLMPQILVDVTHEMTVMREESFGPVVGIMKVTDDEEAIRMMNDSDYGLTASLWTKDAERAAAIGARIETGTVFMNRADYLDPGLCWTGCKDTGRGGALSVIGFQNLTRPKSYHLKKA</sequence>
<name>A0A9J7APU8_9PROT</name>
<evidence type="ECO:0000256" key="1">
    <source>
        <dbReference type="ARBA" id="ARBA00009986"/>
    </source>
</evidence>
<dbReference type="Pfam" id="PF00171">
    <property type="entry name" value="Aldedh"/>
    <property type="match status" value="1"/>
</dbReference>
<dbReference type="PANTHER" id="PTHR11699">
    <property type="entry name" value="ALDEHYDE DEHYDROGENASE-RELATED"/>
    <property type="match status" value="1"/>
</dbReference>
<keyword evidence="7" id="KW-1185">Reference proteome</keyword>
<gene>
    <name evidence="6" type="ORF">NUH88_18730</name>
</gene>
<dbReference type="FunFam" id="3.40.309.10:FF:000009">
    <property type="entry name" value="Aldehyde dehydrogenase A"/>
    <property type="match status" value="1"/>
</dbReference>
<evidence type="ECO:0000256" key="4">
    <source>
        <dbReference type="RuleBase" id="RU003345"/>
    </source>
</evidence>
<protein>
    <submittedName>
        <fullName evidence="6">Aldehyde dehydrogenase family protein</fullName>
    </submittedName>
</protein>
<dbReference type="Proteomes" id="UP001060336">
    <property type="component" value="Chromosome"/>
</dbReference>
<dbReference type="CDD" id="cd07102">
    <property type="entry name" value="ALDH_EDX86601"/>
    <property type="match status" value="1"/>
</dbReference>
<dbReference type="InterPro" id="IPR029510">
    <property type="entry name" value="Ald_DH_CS_GLU"/>
</dbReference>
<dbReference type="InterPro" id="IPR016162">
    <property type="entry name" value="Ald_DH_N"/>
</dbReference>
<evidence type="ECO:0000313" key="7">
    <source>
        <dbReference type="Proteomes" id="UP001060336"/>
    </source>
</evidence>
<organism evidence="6 7">
    <name type="scientific">Nisaea acidiphila</name>
    <dbReference type="NCBI Taxonomy" id="1862145"/>
    <lineage>
        <taxon>Bacteria</taxon>
        <taxon>Pseudomonadati</taxon>
        <taxon>Pseudomonadota</taxon>
        <taxon>Alphaproteobacteria</taxon>
        <taxon>Rhodospirillales</taxon>
        <taxon>Thalassobaculaceae</taxon>
        <taxon>Nisaea</taxon>
    </lineage>
</organism>
<dbReference type="InterPro" id="IPR016163">
    <property type="entry name" value="Ald_DH_C"/>
</dbReference>
<dbReference type="GO" id="GO:0016620">
    <property type="term" value="F:oxidoreductase activity, acting on the aldehyde or oxo group of donors, NAD or NADP as acceptor"/>
    <property type="evidence" value="ECO:0007669"/>
    <property type="project" value="InterPro"/>
</dbReference>
<dbReference type="Gene3D" id="3.40.309.10">
    <property type="entry name" value="Aldehyde Dehydrogenase, Chain A, domain 2"/>
    <property type="match status" value="1"/>
</dbReference>
<dbReference type="SUPFAM" id="SSF53720">
    <property type="entry name" value="ALDH-like"/>
    <property type="match status" value="1"/>
</dbReference>
<evidence type="ECO:0000313" key="6">
    <source>
        <dbReference type="EMBL" id="UUX49424.1"/>
    </source>
</evidence>
<dbReference type="KEGG" id="naci:NUH88_18730"/>
<dbReference type="AlphaFoldDB" id="A0A9J7APU8"/>
<comment type="similarity">
    <text evidence="1 4">Belongs to the aldehyde dehydrogenase family.</text>
</comment>